<dbReference type="Proteomes" id="UP000002899">
    <property type="component" value="Chromosome III"/>
</dbReference>
<protein>
    <submittedName>
        <fullName evidence="1">Uncharacterized protein</fullName>
    </submittedName>
</protein>
<proteinExistence type="predicted"/>
<organism evidence="1 2">
    <name type="scientific">Babesia microti (strain RI)</name>
    <dbReference type="NCBI Taxonomy" id="1133968"/>
    <lineage>
        <taxon>Eukaryota</taxon>
        <taxon>Sar</taxon>
        <taxon>Alveolata</taxon>
        <taxon>Apicomplexa</taxon>
        <taxon>Aconoidasida</taxon>
        <taxon>Piroplasmida</taxon>
        <taxon>Babesiidae</taxon>
        <taxon>Babesia</taxon>
    </lineage>
</organism>
<name>A0A1R4ABV6_BABMR</name>
<gene>
    <name evidence="1" type="ORF">BMR1_03g02120</name>
</gene>
<dbReference type="EMBL" id="LN871598">
    <property type="protein sequence ID" value="SJK86424.1"/>
    <property type="molecule type" value="Genomic_DNA"/>
</dbReference>
<accession>A0A1R4ABV6</accession>
<dbReference type="KEGG" id="bmic:BMR1_03g02120"/>
<reference evidence="1 2" key="2">
    <citation type="journal article" date="2013" name="PLoS ONE">
        <title>Whole genome mapping and re-organization of the nuclear and mitochondrial genomes of Babesia microti isolates.</title>
        <authorList>
            <person name="Cornillot E."/>
            <person name="Dassouli A."/>
            <person name="Garg A."/>
            <person name="Pachikara N."/>
            <person name="Randazzo S."/>
            <person name="Depoix D."/>
            <person name="Carcy B."/>
            <person name="Delbecq S."/>
            <person name="Frutos R."/>
            <person name="Silva J.C."/>
            <person name="Sutton R."/>
            <person name="Krause P.J."/>
            <person name="Mamoun C.B."/>
        </authorList>
    </citation>
    <scope>NUCLEOTIDE SEQUENCE [LARGE SCALE GENOMIC DNA]</scope>
    <source>
        <strain evidence="1 2">RI</strain>
    </source>
</reference>
<sequence length="287" mass="33022">MNVDNVKERLFNTLAEKILKFGECNEQIDDYLYRKLIGDIVDTDYKTKVTTNFTVKSQVSVDLTKKSSKDPELNEYIRNSLSQNEPKTDKFDNLARLETFQVDEFDFPTNSAYNSRFTGANAPKFAGKFMITDSYFGPQNPKSEVNKVNRRQDNHVFHTETITTESIDSFGHTENQPLAINTSPALERSIKLAWQRKNSSVVHRNIPFGDNEASSIRMDTCFDEGYPIVYLAANAEMAFIDIYQLTNTFGQDNSGDRLAKWAIPKAFRHHYEAVESLMRWYMSHQST</sequence>
<evidence type="ECO:0000313" key="2">
    <source>
        <dbReference type="Proteomes" id="UP000002899"/>
    </source>
</evidence>
<reference evidence="1 2" key="3">
    <citation type="journal article" date="2016" name="Sci. Rep.">
        <title>Genome-wide diversity and gene expression profiling of Babesia microti isolates identify polymorphic genes that mediate host-pathogen interactions.</title>
        <authorList>
            <person name="Silva J.C."/>
            <person name="Cornillot E."/>
            <person name="McCracken C."/>
            <person name="Usmani-Brown S."/>
            <person name="Dwivedi A."/>
            <person name="Ifeonu O.O."/>
            <person name="Crabtree J."/>
            <person name="Gotia H.T."/>
            <person name="Virji A.Z."/>
            <person name="Reynes C."/>
            <person name="Colinge J."/>
            <person name="Kumar V."/>
            <person name="Lawres L."/>
            <person name="Pazzi J.E."/>
            <person name="Pablo J.V."/>
            <person name="Hung C."/>
            <person name="Brancato J."/>
            <person name="Kumari P."/>
            <person name="Orvis J."/>
            <person name="Tretina K."/>
            <person name="Chibucos M."/>
            <person name="Ott S."/>
            <person name="Sadzewicz L."/>
            <person name="Sengamalay N."/>
            <person name="Shetty A.C."/>
            <person name="Su Q."/>
            <person name="Tallon L."/>
            <person name="Fraser C.M."/>
            <person name="Frutos R."/>
            <person name="Molina D.M."/>
            <person name="Krause P.J."/>
            <person name="Ben Mamoun C."/>
        </authorList>
    </citation>
    <scope>NUCLEOTIDE SEQUENCE [LARGE SCALE GENOMIC DNA]</scope>
    <source>
        <strain evidence="1 2">RI</strain>
    </source>
</reference>
<keyword evidence="2" id="KW-1185">Reference proteome</keyword>
<reference evidence="1 2" key="1">
    <citation type="journal article" date="2012" name="Nucleic Acids Res.">
        <title>Sequencing of the smallest Apicomplexan genome from the human pathogen Babesia microti.</title>
        <authorList>
            <person name="Cornillot E."/>
            <person name="Hadj-Kaddour K."/>
            <person name="Dassouli A."/>
            <person name="Noel B."/>
            <person name="Ranwez V."/>
            <person name="Vacherie B."/>
            <person name="Augagneur Y."/>
            <person name="Bres V."/>
            <person name="Duclos A."/>
            <person name="Randazzo S."/>
            <person name="Carcy B."/>
            <person name="Debierre-Grockiego F."/>
            <person name="Delbecq S."/>
            <person name="Moubri-Menage K."/>
            <person name="Shams-Eldin H."/>
            <person name="Usmani-Brown S."/>
            <person name="Bringaud F."/>
            <person name="Wincker P."/>
            <person name="Vivares C.P."/>
            <person name="Schwarz R.T."/>
            <person name="Schetters T.P."/>
            <person name="Krause P.J."/>
            <person name="Gorenflot A."/>
            <person name="Berry V."/>
            <person name="Barbe V."/>
            <person name="Ben Mamoun C."/>
        </authorList>
    </citation>
    <scope>NUCLEOTIDE SEQUENCE [LARGE SCALE GENOMIC DNA]</scope>
    <source>
        <strain evidence="1 2">RI</strain>
    </source>
</reference>
<evidence type="ECO:0000313" key="1">
    <source>
        <dbReference type="EMBL" id="SJK86424.1"/>
    </source>
</evidence>
<dbReference type="AlphaFoldDB" id="A0A1R4ABV6"/>
<dbReference type="RefSeq" id="XP_012649034.2">
    <property type="nucleotide sequence ID" value="XM_012793580.2"/>
</dbReference>
<dbReference type="VEuPathDB" id="PiroplasmaDB:BMR1_03g02120"/>
<dbReference type="GeneID" id="24425065"/>